<proteinExistence type="predicted"/>
<keyword evidence="1" id="KW-1133">Transmembrane helix</keyword>
<keyword evidence="3" id="KW-1185">Reference proteome</keyword>
<keyword evidence="1" id="KW-0812">Transmembrane</keyword>
<protein>
    <submittedName>
        <fullName evidence="2">Uncharacterized protein</fullName>
    </submittedName>
</protein>
<reference evidence="2 3" key="1">
    <citation type="journal article" date="2022" name="Nat. Ecol. Evol.">
        <title>A masculinizing supergene underlies an exaggerated male reproductive morph in a spider.</title>
        <authorList>
            <person name="Hendrickx F."/>
            <person name="De Corte Z."/>
            <person name="Sonet G."/>
            <person name="Van Belleghem S.M."/>
            <person name="Kostlbacher S."/>
            <person name="Vangestel C."/>
        </authorList>
    </citation>
    <scope>NUCLEOTIDE SEQUENCE [LARGE SCALE GENOMIC DNA]</scope>
    <source>
        <strain evidence="2">W744_W776</strain>
    </source>
</reference>
<organism evidence="2 3">
    <name type="scientific">Oedothorax gibbosus</name>
    <dbReference type="NCBI Taxonomy" id="931172"/>
    <lineage>
        <taxon>Eukaryota</taxon>
        <taxon>Metazoa</taxon>
        <taxon>Ecdysozoa</taxon>
        <taxon>Arthropoda</taxon>
        <taxon>Chelicerata</taxon>
        <taxon>Arachnida</taxon>
        <taxon>Araneae</taxon>
        <taxon>Araneomorphae</taxon>
        <taxon>Entelegynae</taxon>
        <taxon>Araneoidea</taxon>
        <taxon>Linyphiidae</taxon>
        <taxon>Erigoninae</taxon>
        <taxon>Oedothorax</taxon>
    </lineage>
</organism>
<feature type="transmembrane region" description="Helical" evidence="1">
    <location>
        <begin position="22"/>
        <end position="42"/>
    </location>
</feature>
<dbReference type="AlphaFoldDB" id="A0AAV6V620"/>
<evidence type="ECO:0000256" key="1">
    <source>
        <dbReference type="SAM" id="Phobius"/>
    </source>
</evidence>
<dbReference type="EMBL" id="JAFNEN010000144">
    <property type="protein sequence ID" value="KAG8192175.1"/>
    <property type="molecule type" value="Genomic_DNA"/>
</dbReference>
<name>A0AAV6V620_9ARAC</name>
<keyword evidence="1" id="KW-0472">Membrane</keyword>
<evidence type="ECO:0000313" key="2">
    <source>
        <dbReference type="EMBL" id="KAG8192175.1"/>
    </source>
</evidence>
<gene>
    <name evidence="2" type="ORF">JTE90_027814</name>
</gene>
<dbReference type="Proteomes" id="UP000827092">
    <property type="component" value="Unassembled WGS sequence"/>
</dbReference>
<comment type="caution">
    <text evidence="2">The sequence shown here is derived from an EMBL/GenBank/DDBJ whole genome shotgun (WGS) entry which is preliminary data.</text>
</comment>
<sequence>MGPSGTEYKNGWKCSFRTGVDIFWIAILLLLWITLLHMLSGFPLGEIHISNKCIFPNDTRDLAHCSSNSKFCRAVITRVGGVFVMLHRTCVAKCHEACTERGYGIRTRECTRCCTKEPDCGVAELMKKKKK</sequence>
<accession>A0AAV6V620</accession>
<dbReference type="CDD" id="cd00117">
    <property type="entry name" value="TFP"/>
    <property type="match status" value="1"/>
</dbReference>
<evidence type="ECO:0000313" key="3">
    <source>
        <dbReference type="Proteomes" id="UP000827092"/>
    </source>
</evidence>